<evidence type="ECO:0000256" key="11">
    <source>
        <dbReference type="ARBA" id="ARBA00022975"/>
    </source>
</evidence>
<evidence type="ECO:0000256" key="4">
    <source>
        <dbReference type="ARBA" id="ARBA00009769"/>
    </source>
</evidence>
<evidence type="ECO:0000256" key="9">
    <source>
        <dbReference type="ARBA" id="ARBA00022679"/>
    </source>
</evidence>
<feature type="binding site" evidence="15">
    <location>
        <position position="255"/>
    </location>
    <ligand>
        <name>substrate</name>
    </ligand>
</feature>
<dbReference type="GO" id="GO:0004588">
    <property type="term" value="F:orotate phosphoribosyltransferase activity"/>
    <property type="evidence" value="ECO:0000318"/>
    <property type="project" value="GO_Central"/>
</dbReference>
<dbReference type="Gene3D" id="3.20.20.70">
    <property type="entry name" value="Aldolase class I"/>
    <property type="match status" value="1"/>
</dbReference>
<feature type="domain" description="Orotidine 5'-phosphate decarboxylase" evidence="16">
    <location>
        <begin position="249"/>
        <end position="460"/>
    </location>
</feature>
<dbReference type="HAMAP" id="MF_01208">
    <property type="entry name" value="PyrE"/>
    <property type="match status" value="1"/>
</dbReference>
<feature type="binding site" evidence="15">
    <location>
        <position position="445"/>
    </location>
    <ligand>
        <name>substrate</name>
    </ligand>
</feature>
<dbReference type="InterPro" id="IPR029057">
    <property type="entry name" value="PRTase-like"/>
</dbReference>
<dbReference type="InterPro" id="IPR013785">
    <property type="entry name" value="Aldolase_TIM"/>
</dbReference>
<evidence type="ECO:0000256" key="5">
    <source>
        <dbReference type="ARBA" id="ARBA00011971"/>
    </source>
</evidence>
<evidence type="ECO:0000256" key="7">
    <source>
        <dbReference type="ARBA" id="ARBA00015047"/>
    </source>
</evidence>
<evidence type="ECO:0000313" key="18">
    <source>
        <dbReference type="EnsemblMetazoa" id="HelroP185115"/>
    </source>
</evidence>
<dbReference type="GO" id="GO:0019856">
    <property type="term" value="P:pyrimidine nucleobase biosynthetic process"/>
    <property type="evidence" value="ECO:0000318"/>
    <property type="project" value="GO_Central"/>
</dbReference>
<dbReference type="CDD" id="cd06223">
    <property type="entry name" value="PRTases_typeI"/>
    <property type="match status" value="1"/>
</dbReference>
<feature type="binding site" evidence="15">
    <location>
        <position position="444"/>
    </location>
    <ligand>
        <name>substrate</name>
    </ligand>
</feature>
<dbReference type="GO" id="GO:0006207">
    <property type="term" value="P:'de novo' pyrimidine nucleobase biosynthetic process"/>
    <property type="evidence" value="ECO:0007669"/>
    <property type="project" value="InterPro"/>
</dbReference>
<dbReference type="GO" id="GO:0044205">
    <property type="term" value="P:'de novo' UMP biosynthetic process"/>
    <property type="evidence" value="ECO:0007669"/>
    <property type="project" value="UniProtKB-UniPathway"/>
</dbReference>
<dbReference type="SMART" id="SM00934">
    <property type="entry name" value="OMPdecase"/>
    <property type="match status" value="1"/>
</dbReference>
<dbReference type="GeneID" id="20209997"/>
<evidence type="ECO:0000256" key="15">
    <source>
        <dbReference type="PIRSR" id="PIRSR614732-2"/>
    </source>
</evidence>
<dbReference type="SUPFAM" id="SSF53271">
    <property type="entry name" value="PRTase-like"/>
    <property type="match status" value="1"/>
</dbReference>
<dbReference type="STRING" id="6412.T1FME8"/>
<dbReference type="Gene3D" id="3.40.50.2020">
    <property type="match status" value="1"/>
</dbReference>
<dbReference type="PANTHER" id="PTHR19278">
    <property type="entry name" value="OROTATE PHOSPHORIBOSYLTRANSFERASE"/>
    <property type="match status" value="1"/>
</dbReference>
<dbReference type="FunFam" id="3.20.20.70:FF:000245">
    <property type="entry name" value="Bifunctional UMP-synthetase"/>
    <property type="match status" value="1"/>
</dbReference>
<dbReference type="HOGENOM" id="CLU_049275_1_0_1"/>
<dbReference type="NCBIfam" id="TIGR00336">
    <property type="entry name" value="pyrE"/>
    <property type="match status" value="1"/>
</dbReference>
<feature type="active site" description="For OMPdecase activity" evidence="14">
    <location>
        <position position="308"/>
    </location>
</feature>
<dbReference type="InterPro" id="IPR018089">
    <property type="entry name" value="OMPdecase_AS"/>
</dbReference>
<dbReference type="EnsemblMetazoa" id="HelroT185115">
    <property type="protein sequence ID" value="HelroP185115"/>
    <property type="gene ID" value="HelroG185115"/>
</dbReference>
<evidence type="ECO:0000256" key="13">
    <source>
        <dbReference type="ARBA" id="ARBA00023268"/>
    </source>
</evidence>
<evidence type="ECO:0000256" key="10">
    <source>
        <dbReference type="ARBA" id="ARBA00022793"/>
    </source>
</evidence>
<evidence type="ECO:0000313" key="19">
    <source>
        <dbReference type="Proteomes" id="UP000015101"/>
    </source>
</evidence>
<dbReference type="CTD" id="20209997"/>
<accession>T1FME8</accession>
<feature type="active site" description="For OMPdecase activity" evidence="14">
    <location>
        <position position="310"/>
    </location>
</feature>
<protein>
    <recommendedName>
        <fullName evidence="7">Uridine 5'-monophosphate synthase</fullName>
        <ecNumber evidence="5">2.4.2.10</ecNumber>
        <ecNumber evidence="6">4.1.1.23</ecNumber>
    </recommendedName>
</protein>
<keyword evidence="8" id="KW-0328">Glycosyltransferase</keyword>
<dbReference type="Proteomes" id="UP000015101">
    <property type="component" value="Unassembled WGS sequence"/>
</dbReference>
<reference evidence="17 19" key="2">
    <citation type="journal article" date="2013" name="Nature">
        <title>Insights into bilaterian evolution from three spiralian genomes.</title>
        <authorList>
            <person name="Simakov O."/>
            <person name="Marletaz F."/>
            <person name="Cho S.J."/>
            <person name="Edsinger-Gonzales E."/>
            <person name="Havlak P."/>
            <person name="Hellsten U."/>
            <person name="Kuo D.H."/>
            <person name="Larsson T."/>
            <person name="Lv J."/>
            <person name="Arendt D."/>
            <person name="Savage R."/>
            <person name="Osoegawa K."/>
            <person name="de Jong P."/>
            <person name="Grimwood J."/>
            <person name="Chapman J.A."/>
            <person name="Shapiro H."/>
            <person name="Aerts A."/>
            <person name="Otillar R.P."/>
            <person name="Terry A.Y."/>
            <person name="Boore J.L."/>
            <person name="Grigoriev I.V."/>
            <person name="Lindberg D.R."/>
            <person name="Seaver E.C."/>
            <person name="Weisblat D.A."/>
            <person name="Putnam N.H."/>
            <person name="Rokhsar D.S."/>
        </authorList>
    </citation>
    <scope>NUCLEOTIDE SEQUENCE</scope>
</reference>
<dbReference type="RefSeq" id="XP_009027533.1">
    <property type="nucleotide sequence ID" value="XM_009029285.1"/>
</dbReference>
<reference evidence="18" key="3">
    <citation type="submission" date="2015-06" db="UniProtKB">
        <authorList>
            <consortium name="EnsemblMetazoa"/>
        </authorList>
    </citation>
    <scope>IDENTIFICATION</scope>
</reference>
<dbReference type="GO" id="GO:0004590">
    <property type="term" value="F:orotidine-5'-phosphate decarboxylase activity"/>
    <property type="evidence" value="ECO:0000318"/>
    <property type="project" value="GO_Central"/>
</dbReference>
<keyword evidence="19" id="KW-1185">Reference proteome</keyword>
<feature type="binding site" evidence="15">
    <location>
        <position position="424"/>
    </location>
    <ligand>
        <name>substrate</name>
    </ligand>
</feature>
<dbReference type="EMBL" id="AMQM01001630">
    <property type="status" value="NOT_ANNOTATED_CDS"/>
    <property type="molecule type" value="Genomic_DNA"/>
</dbReference>
<keyword evidence="9" id="KW-0808">Transferase</keyword>
<name>T1FME8_HELRO</name>
<comment type="similarity">
    <text evidence="3">In the N-terminal section; belongs to the purine/pyrimidine phosphoribosyltransferase family.</text>
</comment>
<dbReference type="OrthoDB" id="10263753at2759"/>
<dbReference type="InterPro" id="IPR001754">
    <property type="entry name" value="OMPdeCOase_dom"/>
</dbReference>
<dbReference type="NCBIfam" id="TIGR01740">
    <property type="entry name" value="pyrF"/>
    <property type="match status" value="1"/>
</dbReference>
<feature type="binding site" evidence="15">
    <location>
        <position position="366"/>
    </location>
    <ligand>
        <name>substrate</name>
    </ligand>
</feature>
<dbReference type="InterPro" id="IPR011060">
    <property type="entry name" value="RibuloseP-bd_barrel"/>
</dbReference>
<dbReference type="AlphaFoldDB" id="T1FME8"/>
<proteinExistence type="inferred from homology"/>
<dbReference type="InterPro" id="IPR000836">
    <property type="entry name" value="PRTase_dom"/>
</dbReference>
<dbReference type="EC" id="2.4.2.10" evidence="5"/>
<evidence type="ECO:0000256" key="8">
    <source>
        <dbReference type="ARBA" id="ARBA00022676"/>
    </source>
</evidence>
<dbReference type="Pfam" id="PF00215">
    <property type="entry name" value="OMPdecase"/>
    <property type="match status" value="1"/>
</dbReference>
<dbReference type="UniPathway" id="UPA00070">
    <property type="reaction ID" value="UER00119"/>
</dbReference>
<keyword evidence="10" id="KW-0210">Decarboxylase</keyword>
<dbReference type="PANTHER" id="PTHR19278:SF9">
    <property type="entry name" value="URIDINE 5'-MONOPHOSPHATE SYNTHASE"/>
    <property type="match status" value="1"/>
</dbReference>
<dbReference type="CDD" id="cd04725">
    <property type="entry name" value="OMP_decarboxylase_like"/>
    <property type="match status" value="1"/>
</dbReference>
<dbReference type="OMA" id="SAKHVCG"/>
<comment type="pathway">
    <text evidence="2">Pyrimidine metabolism; UMP biosynthesis via de novo pathway; UMP from orotate: step 1/2.</text>
</comment>
<dbReference type="InterPro" id="IPR004467">
    <property type="entry name" value="Or_phspho_trans_dom"/>
</dbReference>
<dbReference type="SUPFAM" id="SSF51366">
    <property type="entry name" value="Ribulose-phoshate binding barrel"/>
    <property type="match status" value="1"/>
</dbReference>
<evidence type="ECO:0000256" key="3">
    <source>
        <dbReference type="ARBA" id="ARBA00006221"/>
    </source>
</evidence>
<evidence type="ECO:0000256" key="2">
    <source>
        <dbReference type="ARBA" id="ARBA00004889"/>
    </source>
</evidence>
<dbReference type="PROSITE" id="PS00156">
    <property type="entry name" value="OMPDECASE"/>
    <property type="match status" value="1"/>
</dbReference>
<dbReference type="KEGG" id="hro:HELRODRAFT_185115"/>
<dbReference type="InterPro" id="IPR023031">
    <property type="entry name" value="OPRT"/>
</dbReference>
<reference evidence="19" key="1">
    <citation type="submission" date="2012-12" db="EMBL/GenBank/DDBJ databases">
        <authorList>
            <person name="Hellsten U."/>
            <person name="Grimwood J."/>
            <person name="Chapman J.A."/>
            <person name="Shapiro H."/>
            <person name="Aerts A."/>
            <person name="Otillar R.P."/>
            <person name="Terry A.Y."/>
            <person name="Boore J.L."/>
            <person name="Simakov O."/>
            <person name="Marletaz F."/>
            <person name="Cho S.-J."/>
            <person name="Edsinger-Gonzales E."/>
            <person name="Havlak P."/>
            <person name="Kuo D.-H."/>
            <person name="Larsson T."/>
            <person name="Lv J."/>
            <person name="Arendt D."/>
            <person name="Savage R."/>
            <person name="Osoegawa K."/>
            <person name="de Jong P."/>
            <person name="Lindberg D.R."/>
            <person name="Seaver E.C."/>
            <person name="Weisblat D.A."/>
            <person name="Putnam N.H."/>
            <person name="Grigoriev I.V."/>
            <person name="Rokhsar D.S."/>
        </authorList>
    </citation>
    <scope>NUCLEOTIDE SEQUENCE</scope>
</reference>
<organism evidence="18 19">
    <name type="scientific">Helobdella robusta</name>
    <name type="common">Californian leech</name>
    <dbReference type="NCBI Taxonomy" id="6412"/>
    <lineage>
        <taxon>Eukaryota</taxon>
        <taxon>Metazoa</taxon>
        <taxon>Spiralia</taxon>
        <taxon>Lophotrochozoa</taxon>
        <taxon>Annelida</taxon>
        <taxon>Clitellata</taxon>
        <taxon>Hirudinea</taxon>
        <taxon>Rhynchobdellida</taxon>
        <taxon>Glossiphoniidae</taxon>
        <taxon>Helobdella</taxon>
    </lineage>
</organism>
<dbReference type="eggNOG" id="KOG1377">
    <property type="taxonomic scope" value="Eukaryota"/>
</dbReference>
<dbReference type="FunCoup" id="T1FME8">
    <property type="interactions" value="1961"/>
</dbReference>
<dbReference type="InterPro" id="IPR014732">
    <property type="entry name" value="OMPdecase"/>
</dbReference>
<evidence type="ECO:0000256" key="12">
    <source>
        <dbReference type="ARBA" id="ARBA00023239"/>
    </source>
</evidence>
<evidence type="ECO:0000256" key="1">
    <source>
        <dbReference type="ARBA" id="ARBA00004861"/>
    </source>
</evidence>
<evidence type="ECO:0000256" key="6">
    <source>
        <dbReference type="ARBA" id="ARBA00012321"/>
    </source>
</evidence>
<keyword evidence="12" id="KW-0456">Lyase</keyword>
<sequence>MASNEDLVLRLYDVGAIKCGEFKLSSGLITPLYFDLRVIISYPEILVEVSDLLYEASKLVSKPFKSICGVPYTALPIATLISAKHKIPMLLRRREAKEYGTKKAIEGHFEPGDICLVIEDVVTSGLSVYETILSLQSVGVHVSDAVVLLERSQGATNNLKMLGVNLHSIFTLPGMMEVLVKHGKLEKAFTDRVLDFLINNQTTISIKQSANVSNGTHCMKTRDLMERAKLAKHEVSRKIFEVMYQKQTNLCLSADVTNSKELLHLAESIGPYICVLKTHVDIIEDFDQSTCRNLLNIAHKHNFVLFEDRKFADIGHTVSKQFTGGMFRISEWADVINAHPLPGPGIIKELKNANKRSGCLLIGEMSTNGNLITPAYTKATLKMAEENDDFVIGFISTSRISHDPHFLHFTPGVSLDCKGDGKGQQYLTPSEVVSKRGADILIVGRGITLAHDPVAAAKVYAQEGFSGYLAAVDV</sequence>
<comment type="similarity">
    <text evidence="4">In the C-terminal section; belongs to the OMP decarboxylase family.</text>
</comment>
<feature type="binding site" evidence="15">
    <location>
        <position position="277"/>
    </location>
    <ligand>
        <name>substrate</name>
    </ligand>
</feature>
<evidence type="ECO:0000259" key="16">
    <source>
        <dbReference type="SMART" id="SM00934"/>
    </source>
</evidence>
<gene>
    <name evidence="18" type="primary">20209997</name>
    <name evidence="17" type="ORF">HELRODRAFT_185115</name>
</gene>
<keyword evidence="11" id="KW-0665">Pyrimidine biosynthesis</keyword>
<keyword evidence="13" id="KW-0511">Multifunctional enzyme</keyword>
<feature type="active site" description="For OMPdecase activity" evidence="14">
    <location>
        <position position="313"/>
    </location>
</feature>
<evidence type="ECO:0000313" key="17">
    <source>
        <dbReference type="EMBL" id="ESN94473.1"/>
    </source>
</evidence>
<dbReference type="GO" id="GO:0006222">
    <property type="term" value="P:UMP biosynthetic process"/>
    <property type="evidence" value="ECO:0000318"/>
    <property type="project" value="GO_Central"/>
</dbReference>
<evidence type="ECO:0000256" key="14">
    <source>
        <dbReference type="PIRSR" id="PIRSR614732-1"/>
    </source>
</evidence>
<dbReference type="FunFam" id="3.40.50.2020:FF:000025">
    <property type="entry name" value="Uridine monophosphate synthetase"/>
    <property type="match status" value="1"/>
</dbReference>
<comment type="pathway">
    <text evidence="1">Pyrimidine metabolism; UMP biosynthesis via de novo pathway; UMP from orotate: step 2/2.</text>
</comment>
<dbReference type="EMBL" id="KB097571">
    <property type="protein sequence ID" value="ESN94473.1"/>
    <property type="molecule type" value="Genomic_DNA"/>
</dbReference>
<dbReference type="InParanoid" id="T1FME8"/>
<dbReference type="EC" id="4.1.1.23" evidence="6"/>